<organism evidence="1 2">
    <name type="scientific">Bacillus cereus</name>
    <dbReference type="NCBI Taxonomy" id="1396"/>
    <lineage>
        <taxon>Bacteria</taxon>
        <taxon>Bacillati</taxon>
        <taxon>Bacillota</taxon>
        <taxon>Bacilli</taxon>
        <taxon>Bacillales</taxon>
        <taxon>Bacillaceae</taxon>
        <taxon>Bacillus</taxon>
        <taxon>Bacillus cereus group</taxon>
    </lineage>
</organism>
<dbReference type="Proteomes" id="UP000221438">
    <property type="component" value="Unassembled WGS sequence"/>
</dbReference>
<dbReference type="RefSeq" id="WP_097832721.1">
    <property type="nucleotide sequence ID" value="NZ_NUGR01000045.1"/>
</dbReference>
<protein>
    <submittedName>
        <fullName evidence="1">Uncharacterized protein</fullName>
    </submittedName>
</protein>
<reference evidence="1 2" key="1">
    <citation type="submission" date="2017-09" db="EMBL/GenBank/DDBJ databases">
        <title>Large-scale bioinformatics analysis of Bacillus genomes uncovers conserved roles of natural products in bacterial physiology.</title>
        <authorList>
            <consortium name="Agbiome Team Llc"/>
            <person name="Bleich R.M."/>
            <person name="Grubbs K.J."/>
            <person name="Santa Maria K.C."/>
            <person name="Allen S.E."/>
            <person name="Farag S."/>
            <person name="Shank E.A."/>
            <person name="Bowers A."/>
        </authorList>
    </citation>
    <scope>NUCLEOTIDE SEQUENCE [LARGE SCALE GENOMIC DNA]</scope>
    <source>
        <strain evidence="1 2">AFS046104</strain>
    </source>
</reference>
<evidence type="ECO:0000313" key="2">
    <source>
        <dbReference type="Proteomes" id="UP000221438"/>
    </source>
</evidence>
<comment type="caution">
    <text evidence="1">The sequence shown here is derived from an EMBL/GenBank/DDBJ whole genome shotgun (WGS) entry which is preliminary data.</text>
</comment>
<gene>
    <name evidence="1" type="ORF">COA08_29045</name>
</gene>
<dbReference type="EMBL" id="NUJQ01000062">
    <property type="protein sequence ID" value="PGQ04792.1"/>
    <property type="molecule type" value="Genomic_DNA"/>
</dbReference>
<proteinExistence type="predicted"/>
<name>A0A2C0DYL1_BACCE</name>
<sequence length="66" mass="7714">MKEFSVVVQWFNGEYYEYVTSFSSNEVTVDDVELFIENSRQRFIKIGEDLVNLDNVLSVNVSEINN</sequence>
<evidence type="ECO:0000313" key="1">
    <source>
        <dbReference type="EMBL" id="PGQ04792.1"/>
    </source>
</evidence>
<accession>A0A2C0DYL1</accession>
<dbReference type="AlphaFoldDB" id="A0A2C0DYL1"/>